<reference evidence="10 11" key="1">
    <citation type="journal article" date="2023" name="Commun. Biol.">
        <title>Genome analysis of Parmales, the sister group of diatoms, reveals the evolutionary specialization of diatoms from phago-mixotrophs to photoautotrophs.</title>
        <authorList>
            <person name="Ban H."/>
            <person name="Sato S."/>
            <person name="Yoshikawa S."/>
            <person name="Yamada K."/>
            <person name="Nakamura Y."/>
            <person name="Ichinomiya M."/>
            <person name="Sato N."/>
            <person name="Blanc-Mathieu R."/>
            <person name="Endo H."/>
            <person name="Kuwata A."/>
            <person name="Ogata H."/>
        </authorList>
    </citation>
    <scope>NUCLEOTIDE SEQUENCE [LARGE SCALE GENOMIC DNA]</scope>
</reference>
<dbReference type="Gene3D" id="3.40.50.620">
    <property type="entry name" value="HUPs"/>
    <property type="match status" value="2"/>
</dbReference>
<keyword evidence="6" id="KW-0030">Aminoacyl-tRNA synthetase</keyword>
<comment type="catalytic activity">
    <reaction evidence="8">
        <text>tRNA(Tyr) + L-tyrosine + ATP = L-tyrosyl-tRNA(Tyr) + AMP + diphosphate + H(+)</text>
        <dbReference type="Rhea" id="RHEA:10220"/>
        <dbReference type="Rhea" id="RHEA-COMP:9706"/>
        <dbReference type="Rhea" id="RHEA-COMP:9707"/>
        <dbReference type="ChEBI" id="CHEBI:15378"/>
        <dbReference type="ChEBI" id="CHEBI:30616"/>
        <dbReference type="ChEBI" id="CHEBI:33019"/>
        <dbReference type="ChEBI" id="CHEBI:58315"/>
        <dbReference type="ChEBI" id="CHEBI:78442"/>
        <dbReference type="ChEBI" id="CHEBI:78536"/>
        <dbReference type="ChEBI" id="CHEBI:456215"/>
        <dbReference type="EC" id="6.1.1.1"/>
    </reaction>
</comment>
<organism evidence="10 11">
    <name type="scientific">Tetraparma gracilis</name>
    <dbReference type="NCBI Taxonomy" id="2962635"/>
    <lineage>
        <taxon>Eukaryota</taxon>
        <taxon>Sar</taxon>
        <taxon>Stramenopiles</taxon>
        <taxon>Ochrophyta</taxon>
        <taxon>Bolidophyceae</taxon>
        <taxon>Parmales</taxon>
        <taxon>Triparmaceae</taxon>
        <taxon>Tetraparma</taxon>
    </lineage>
</organism>
<dbReference type="PANTHER" id="PTHR46264">
    <property type="entry name" value="TYROSINE-TRNA LIGASE"/>
    <property type="match status" value="1"/>
</dbReference>
<evidence type="ECO:0000256" key="1">
    <source>
        <dbReference type="ARBA" id="ARBA00013160"/>
    </source>
</evidence>
<keyword evidence="4" id="KW-0067">ATP-binding</keyword>
<name>A0ABQ6MPR4_9STRA</name>
<evidence type="ECO:0000256" key="2">
    <source>
        <dbReference type="ARBA" id="ARBA00022598"/>
    </source>
</evidence>
<keyword evidence="5" id="KW-0648">Protein biosynthesis</keyword>
<dbReference type="InterPro" id="IPR002305">
    <property type="entry name" value="aa-tRNA-synth_Ic"/>
</dbReference>
<keyword evidence="11" id="KW-1185">Reference proteome</keyword>
<comment type="caution">
    <text evidence="10">The sequence shown here is derived from an EMBL/GenBank/DDBJ whole genome shotgun (WGS) entry which is preliminary data.</text>
</comment>
<evidence type="ECO:0000256" key="5">
    <source>
        <dbReference type="ARBA" id="ARBA00022917"/>
    </source>
</evidence>
<dbReference type="EC" id="6.1.1.1" evidence="1"/>
<evidence type="ECO:0000313" key="10">
    <source>
        <dbReference type="EMBL" id="GMI30453.1"/>
    </source>
</evidence>
<dbReference type="PANTHER" id="PTHR46264:SF4">
    <property type="entry name" value="TYROSINE--TRNA LIGASE, CYTOPLASMIC"/>
    <property type="match status" value="1"/>
</dbReference>
<proteinExistence type="predicted"/>
<gene>
    <name evidence="10" type="ORF">TeGR_g14367</name>
</gene>
<feature type="compositionally biased region" description="Basic and acidic residues" evidence="9">
    <location>
        <begin position="52"/>
        <end position="63"/>
    </location>
</feature>
<dbReference type="EMBL" id="BRYB01000466">
    <property type="protein sequence ID" value="GMI30453.1"/>
    <property type="molecule type" value="Genomic_DNA"/>
</dbReference>
<dbReference type="Pfam" id="PF00579">
    <property type="entry name" value="tRNA-synt_1b"/>
    <property type="match status" value="1"/>
</dbReference>
<dbReference type="SUPFAM" id="SSF52374">
    <property type="entry name" value="Nucleotidylyl transferase"/>
    <property type="match status" value="2"/>
</dbReference>
<evidence type="ECO:0000256" key="6">
    <source>
        <dbReference type="ARBA" id="ARBA00023146"/>
    </source>
</evidence>
<evidence type="ECO:0000256" key="4">
    <source>
        <dbReference type="ARBA" id="ARBA00022840"/>
    </source>
</evidence>
<evidence type="ECO:0000256" key="8">
    <source>
        <dbReference type="ARBA" id="ARBA00048248"/>
    </source>
</evidence>
<evidence type="ECO:0000313" key="11">
    <source>
        <dbReference type="Proteomes" id="UP001165060"/>
    </source>
</evidence>
<feature type="compositionally biased region" description="Low complexity" evidence="9">
    <location>
        <begin position="65"/>
        <end position="74"/>
    </location>
</feature>
<feature type="compositionally biased region" description="Pro residues" evidence="9">
    <location>
        <begin position="26"/>
        <end position="39"/>
    </location>
</feature>
<protein>
    <recommendedName>
        <fullName evidence="1">tyrosine--tRNA ligase</fullName>
        <ecNumber evidence="1">6.1.1.1</ecNumber>
    </recommendedName>
    <alternativeName>
        <fullName evidence="7">Tyrosyl-tRNA synthetase</fullName>
    </alternativeName>
</protein>
<dbReference type="InterPro" id="IPR014729">
    <property type="entry name" value="Rossmann-like_a/b/a_fold"/>
</dbReference>
<feature type="region of interest" description="Disordered" evidence="9">
    <location>
        <begin position="20"/>
        <end position="77"/>
    </location>
</feature>
<dbReference type="InterPro" id="IPR050489">
    <property type="entry name" value="Tyr-tRNA_synthase"/>
</dbReference>
<evidence type="ECO:0000256" key="9">
    <source>
        <dbReference type="SAM" id="MobiDB-lite"/>
    </source>
</evidence>
<keyword evidence="3" id="KW-0547">Nucleotide-binding</keyword>
<keyword evidence="2" id="KW-0436">Ligase</keyword>
<sequence>MASTQLRLIATGSFSCYAVDDGTLPPALPRAAAPPPPASPKKGSKDSKKKAPKDDKKKDEKKKAAPAAKAAPEPLTAENEYKYSQVREIGEECQNDEELRNLIRTKVQTNGSTFNLYDGFEPSGRMHCAQGVFKAMNVNKATSSGGVFIFWVADWFALMNDKMGGDLEKIKVVGKYLIEVWTAAGMDMSDGKVVFKWASDEITNNADTYWPQMLDIARRFTVSRIKKCCQIMGRLEGNLTAAQILYPLMQCTDVFFLKADVCQLGVDQRKVNMLARDYCDASKKKFKPVILSHHMLYGLQAGQEKMSKSNPDSAIFMEDTVEDVRRKIMNAYCPMEPAKKAEKAEVTDAGKESMSLVEDDLKNPCLDYTKYIVFRPPGATFTTKSKTYTDFEDVKADFLSGALKEAEFKEALIDALNALLEPVRKHFSENDVARDLLAKVREYKSIDKSAIDRQFRRLDATAAGVVPADCHLVLAPAPNVNPALQTAVDLLAQIRLKQPNQPCTLFLPDWSAIVLSACDADAKLITAYFDVVVKSLKSIDPDLMQGVTVVKQSDCILKDPSNYWISVINVGRFFPLNTVQEGFDDEKKVGNVIDRLLLVADCIAISPKTVTCVAGDVHAKVALDIVAAYWKDAEIPLPTPVFMVAETTNVKLHDVEDVHATDNTEYFLGDDPKVHGKAKLKKAFCEPGNIEYCPPINLAKAFLLSAGQTLKIARSAENGGDVEYAKVEDIEKDFASGALHPGDLKGAVTDVVVKLYTQLAAEAKKDKAWTQALKALKAALKKMSKK</sequence>
<dbReference type="NCBIfam" id="NF006330">
    <property type="entry name" value="PRK08560.1"/>
    <property type="match status" value="1"/>
</dbReference>
<evidence type="ECO:0000256" key="3">
    <source>
        <dbReference type="ARBA" id="ARBA00022741"/>
    </source>
</evidence>
<evidence type="ECO:0000256" key="7">
    <source>
        <dbReference type="ARBA" id="ARBA00033323"/>
    </source>
</evidence>
<accession>A0ABQ6MPR4</accession>
<dbReference type="Proteomes" id="UP001165060">
    <property type="component" value="Unassembled WGS sequence"/>
</dbReference>